<keyword evidence="3" id="KW-1185">Reference proteome</keyword>
<gene>
    <name evidence="2" type="ORF">GCM10010529_27520</name>
</gene>
<dbReference type="InterPro" id="IPR014729">
    <property type="entry name" value="Rossmann-like_a/b/a_fold"/>
</dbReference>
<reference evidence="3" key="1">
    <citation type="journal article" date="2019" name="Int. J. Syst. Evol. Microbiol.">
        <title>The Global Catalogue of Microorganisms (GCM) 10K type strain sequencing project: providing services to taxonomists for standard genome sequencing and annotation.</title>
        <authorList>
            <consortium name="The Broad Institute Genomics Platform"/>
            <consortium name="The Broad Institute Genome Sequencing Center for Infectious Disease"/>
            <person name="Wu L."/>
            <person name="Ma J."/>
        </authorList>
    </citation>
    <scope>NUCLEOTIDE SEQUENCE [LARGE SCALE GENOMIC DNA]</scope>
    <source>
        <strain evidence="3">JCM 14309</strain>
    </source>
</reference>
<evidence type="ECO:0000313" key="3">
    <source>
        <dbReference type="Proteomes" id="UP001500236"/>
    </source>
</evidence>
<dbReference type="Gene3D" id="3.40.50.620">
    <property type="entry name" value="HUPs"/>
    <property type="match status" value="1"/>
</dbReference>
<dbReference type="EMBL" id="BAAAVT010000021">
    <property type="protein sequence ID" value="GAA3074126.1"/>
    <property type="molecule type" value="Genomic_DNA"/>
</dbReference>
<comment type="caution">
    <text evidence="2">The sequence shown here is derived from an EMBL/GenBank/DDBJ whole genome shotgun (WGS) entry which is preliminary data.</text>
</comment>
<dbReference type="Proteomes" id="UP001500236">
    <property type="component" value="Unassembled WGS sequence"/>
</dbReference>
<organism evidence="2 3">
    <name type="scientific">Nesterenkonia aethiopica</name>
    <dbReference type="NCBI Taxonomy" id="269144"/>
    <lineage>
        <taxon>Bacteria</taxon>
        <taxon>Bacillati</taxon>
        <taxon>Actinomycetota</taxon>
        <taxon>Actinomycetes</taxon>
        <taxon>Micrococcales</taxon>
        <taxon>Micrococcaceae</taxon>
        <taxon>Nesterenkonia</taxon>
    </lineage>
</organism>
<accession>A0ABP6M583</accession>
<name>A0ABP6M583_9MICC</name>
<evidence type="ECO:0000313" key="2">
    <source>
        <dbReference type="EMBL" id="GAA3074126.1"/>
    </source>
</evidence>
<sequence>MAETTRVCGMLGAGDSERVRRMARAAGGGEVVVERPGLLLIGSQGLRPRPATTGEAWAFSTATPDPAALGLSGSWEQAARDGDVAGVARTSEGTTVLHSSLSGVQPLYVEQTRDAVYFATRLDLLVDTASGPLTPDWNGWAQIIGIGAPLAGRTTVSGIRRLGPMEHLDVAPGGSPRSGRTAWPWEQITPEPGLTPEELTGDVVDALRDQVGQHAAGGPLQPMLSGGRDSRMLTGLAREAAVAAGAAPAALTAWTTSSDTGTTLEELTAARIAADLGIRQRIVSGRHDGFSQDFLDYAELTGHQASFHVWLMPVARELAAQAGTVLDGLGGGVFLGGGFPDDPQALADGAGPQRLLETRFGRLARYLQVAEELLAPGAADRLAAAGREDYTRIAEPLADHPQGATLTAYLTRTLPGISMAPAAVLGGSRPTAVPIMAHQVVSQALRLTHESKREGGWYPDLLRRVRPSFGEIPTAADLTTVRQHVRRGAALDAAVWYRELILGSPAAVLLGEKLRDGDAELWRRQLARTRAQHLIRGLALLALWLRRYEDRLTETDPTPLLRG</sequence>
<protein>
    <recommendedName>
        <fullName evidence="1">Asparagine synthetase domain-containing protein</fullName>
    </recommendedName>
</protein>
<dbReference type="InterPro" id="IPR001962">
    <property type="entry name" value="Asn_synthase"/>
</dbReference>
<dbReference type="RefSeq" id="WP_344744818.1">
    <property type="nucleotide sequence ID" value="NZ_BAAAVT010000021.1"/>
</dbReference>
<feature type="domain" description="Asparagine synthetase" evidence="1">
    <location>
        <begin position="204"/>
        <end position="465"/>
    </location>
</feature>
<proteinExistence type="predicted"/>
<evidence type="ECO:0000259" key="1">
    <source>
        <dbReference type="Pfam" id="PF00733"/>
    </source>
</evidence>
<dbReference type="Pfam" id="PF00733">
    <property type="entry name" value="Asn_synthase"/>
    <property type="match status" value="1"/>
</dbReference>
<dbReference type="SUPFAM" id="SSF52402">
    <property type="entry name" value="Adenine nucleotide alpha hydrolases-like"/>
    <property type="match status" value="1"/>
</dbReference>